<accession>A0A097IJT4</accession>
<proteinExistence type="predicted"/>
<gene>
    <name evidence="3" type="ORF">CDOO_13355</name>
</gene>
<dbReference type="SUPFAM" id="SSF52540">
    <property type="entry name" value="P-loop containing nucleoside triphosphate hydrolases"/>
    <property type="match status" value="2"/>
</dbReference>
<dbReference type="KEGG" id="cdo:CDOO_13355"/>
<dbReference type="AlphaFoldDB" id="A0A097IJT4"/>
<evidence type="ECO:0000259" key="2">
    <source>
        <dbReference type="Pfam" id="PF08751"/>
    </source>
</evidence>
<dbReference type="InterPro" id="IPR014862">
    <property type="entry name" value="TrwC"/>
</dbReference>
<evidence type="ECO:0000313" key="3">
    <source>
        <dbReference type="EMBL" id="AIT62370.1"/>
    </source>
</evidence>
<dbReference type="CDD" id="cd18809">
    <property type="entry name" value="SF1_C_RecD"/>
    <property type="match status" value="1"/>
</dbReference>
<protein>
    <submittedName>
        <fullName evidence="3">TraA protein</fullName>
    </submittedName>
</protein>
<evidence type="ECO:0000256" key="1">
    <source>
        <dbReference type="SAM" id="MobiDB-lite"/>
    </source>
</evidence>
<dbReference type="Proteomes" id="UP000029914">
    <property type="component" value="Plasmid pCdoos1"/>
</dbReference>
<dbReference type="SUPFAM" id="SSF55464">
    <property type="entry name" value="Origin of replication-binding domain, RBD-like"/>
    <property type="match status" value="1"/>
</dbReference>
<name>A0A097IJT4_9CORY</name>
<sequence length="1197" mass="129640">MMSFRAVHAGSGYQYLLRSVATNDAYDPTVETGKLSGYYQAKGTPPGRWIGSGLTALVTTQRGQEVEADQMEALYGVGLHPDAHTMIEGGASFEDCRLGGKFPVFTNSIPVLDALRAAEKSAVAETGRLLTDAERSQLAASVGASFYRAAEGVDYAPDKDVIDWVNQQQAQVKQAVAGFDLTFSPAKSISVLWALSDEDTASRIAACHHEAVAEVLSWAETNVVRTRMGAGGLAQVETNGIVASEFTHFDTRAGDPDLHSHVLVANKVQGPDGKWRTLDSRAMFKNHQTLSARYDMVVQEILTRKMGLAFEASAREQGKEPVWEVAGVPQKLIDAFSTRRTLARPVFEKLREEFVASHGHQPDKRAQLRLWQAAILDTREAKKPAESLATLRADWRADVEHLDGGDELLARVQSLTSGAELDERPAFFADDVSTSQRLDDVSLAVIDRVIQKRSYFARHHVTAGVGAYLKGFRFSDADEAARVFDAVCENIITHHLVDLTAEEPLAVPRALRRANGETLDRGMDFAQFTTARLLAQEDYVLRAVTEPVAVFARDKTIAQALVAAKESSGFALNTGQEALARQLLQAGTVISSGVGPAGTGKTTAMTLVADVWKAEQRQVIGLAPSAAAATVLSDEVGIDAHTIDSLAFVWRGRNPNKPAGDPAALPVDLRPGDMLLVDEAGMATTDNLAALAEIAQATGAVVRLIGDPQQLDAVGSGGLFATMCRYGDATELTDVMRFSHGNDTEQAEASLRLRRGEVEAVDFYNRRGWVRGGTRNDMLSAAVDAYLADVERGKRSLIVASTNADVALINEAIRSYRVERGLVEDTDTVALSRGEVAGVGDLIIARKNERLVAEDGTPGRKVTNGQLLHVRGVHATGGLDVEDEASGQRFVLPADYVRSSTHLGYGSTVHRAQGATVETTHAVIDAQTSRTGLYVALTRGKQENRVYAVTDDALDEFAEAAHEHMAGNIGGLSAEAVMRAAIARDQRQLSARDMAEKAREYAGSDDRVSKLYAYGVDKAYQRFIDHNLDGWWDMLDPDAAQALTDEGRQKVRSAWVESLRAGIDPRDLMNSATFNLGEVEEPGAVIAWRLREQVSAVATPGRGLAAVPPLTRTSDRELHQWLVRTRERFESAAAEPAPRQSAAQQQSGDALRDMVTADLGSALQRQRAQQRTTPADSRKPTAASTQERVRPGNENDL</sequence>
<reference evidence="3 4" key="1">
    <citation type="submission" date="2013-09" db="EMBL/GenBank/DDBJ databases">
        <title>Complete genome sequence of Corynebacterium doosanense CAU 212(T) (=DSM 45436(T)), isolated from activated sludge.</title>
        <authorList>
            <person name="Schaffert L."/>
            <person name="Albersmeier A."/>
            <person name="Kalinowski J."/>
            <person name="Ruckert C."/>
        </authorList>
    </citation>
    <scope>NUCLEOTIDE SEQUENCE [LARGE SCALE GENOMIC DNA]</scope>
    <source>
        <strain evidence="3 4">CAU 212</strain>
        <plasmid evidence="4">Plasmid pCdoos1</plasmid>
    </source>
</reference>
<dbReference type="eggNOG" id="COG0507">
    <property type="taxonomic scope" value="Bacteria"/>
</dbReference>
<dbReference type="CDD" id="cd17933">
    <property type="entry name" value="DEXSc_RecD-like"/>
    <property type="match status" value="1"/>
</dbReference>
<dbReference type="Gene3D" id="3.40.50.300">
    <property type="entry name" value="P-loop containing nucleotide triphosphate hydrolases"/>
    <property type="match status" value="2"/>
</dbReference>
<feature type="compositionally biased region" description="Low complexity" evidence="1">
    <location>
        <begin position="1131"/>
        <end position="1147"/>
    </location>
</feature>
<dbReference type="OrthoDB" id="4524286at2"/>
<keyword evidence="3" id="KW-0614">Plasmid</keyword>
<dbReference type="InterPro" id="IPR027417">
    <property type="entry name" value="P-loop_NTPase"/>
</dbReference>
<dbReference type="NCBIfam" id="NF041492">
    <property type="entry name" value="MobF"/>
    <property type="match status" value="1"/>
</dbReference>
<dbReference type="Pfam" id="PF08751">
    <property type="entry name" value="TrwC"/>
    <property type="match status" value="1"/>
</dbReference>
<evidence type="ECO:0000313" key="4">
    <source>
        <dbReference type="Proteomes" id="UP000029914"/>
    </source>
</evidence>
<geneLocation type="plasmid" evidence="3 4">
    <name>pCdoos1</name>
</geneLocation>
<dbReference type="HOGENOM" id="CLU_001748_1_1_11"/>
<dbReference type="Gene3D" id="2.30.30.940">
    <property type="match status" value="1"/>
</dbReference>
<feature type="compositionally biased region" description="Basic and acidic residues" evidence="1">
    <location>
        <begin position="1187"/>
        <end position="1197"/>
    </location>
</feature>
<keyword evidence="4" id="KW-1185">Reference proteome</keyword>
<feature type="region of interest" description="Disordered" evidence="1">
    <location>
        <begin position="1130"/>
        <end position="1197"/>
    </location>
</feature>
<dbReference type="EMBL" id="CP006765">
    <property type="protein sequence ID" value="AIT62370.1"/>
    <property type="molecule type" value="Genomic_DNA"/>
</dbReference>
<organism evidence="3 4">
    <name type="scientific">Corynebacterium doosanense CAU 212 = DSM 45436</name>
    <dbReference type="NCBI Taxonomy" id="558173"/>
    <lineage>
        <taxon>Bacteria</taxon>
        <taxon>Bacillati</taxon>
        <taxon>Actinomycetota</taxon>
        <taxon>Actinomycetes</taxon>
        <taxon>Mycobacteriales</taxon>
        <taxon>Corynebacteriaceae</taxon>
        <taxon>Corynebacterium</taxon>
    </lineage>
</organism>
<dbReference type="RefSeq" id="WP_018023055.1">
    <property type="nucleotide sequence ID" value="NZ_AQUX01000026.1"/>
</dbReference>
<feature type="domain" description="TrwC relaxase" evidence="2">
    <location>
        <begin position="9"/>
        <end position="401"/>
    </location>
</feature>
<dbReference type="Pfam" id="PF13604">
    <property type="entry name" value="AAA_30"/>
    <property type="match status" value="1"/>
</dbReference>